<dbReference type="Proteomes" id="UP000663866">
    <property type="component" value="Unassembled WGS sequence"/>
</dbReference>
<reference evidence="2" key="1">
    <citation type="submission" date="2021-02" db="EMBL/GenBank/DDBJ databases">
        <authorList>
            <person name="Nowell W R."/>
        </authorList>
    </citation>
    <scope>NUCLEOTIDE SEQUENCE</scope>
</reference>
<dbReference type="AlphaFoldDB" id="A0A820VLM3"/>
<feature type="compositionally biased region" description="Polar residues" evidence="1">
    <location>
        <begin position="30"/>
        <end position="42"/>
    </location>
</feature>
<gene>
    <name evidence="2" type="ORF">OVN521_LOCUS40907</name>
</gene>
<organism evidence="2 3">
    <name type="scientific">Rotaria magnacalcarata</name>
    <dbReference type="NCBI Taxonomy" id="392030"/>
    <lineage>
        <taxon>Eukaryota</taxon>
        <taxon>Metazoa</taxon>
        <taxon>Spiralia</taxon>
        <taxon>Gnathifera</taxon>
        <taxon>Rotifera</taxon>
        <taxon>Eurotatoria</taxon>
        <taxon>Bdelloidea</taxon>
        <taxon>Philodinida</taxon>
        <taxon>Philodinidae</taxon>
        <taxon>Rotaria</taxon>
    </lineage>
</organism>
<feature type="region of interest" description="Disordered" evidence="1">
    <location>
        <begin position="76"/>
        <end position="95"/>
    </location>
</feature>
<dbReference type="EMBL" id="CAJOBG010053724">
    <property type="protein sequence ID" value="CAF4503807.1"/>
    <property type="molecule type" value="Genomic_DNA"/>
</dbReference>
<protein>
    <submittedName>
        <fullName evidence="2">Uncharacterized protein</fullName>
    </submittedName>
</protein>
<evidence type="ECO:0000313" key="2">
    <source>
        <dbReference type="EMBL" id="CAF4503807.1"/>
    </source>
</evidence>
<feature type="compositionally biased region" description="Polar residues" evidence="1">
    <location>
        <begin position="76"/>
        <end position="90"/>
    </location>
</feature>
<feature type="compositionally biased region" description="Basic and acidic residues" evidence="1">
    <location>
        <begin position="46"/>
        <end position="61"/>
    </location>
</feature>
<comment type="caution">
    <text evidence="2">The sequence shown here is derived from an EMBL/GenBank/DDBJ whole genome shotgun (WGS) entry which is preliminary data.</text>
</comment>
<evidence type="ECO:0000313" key="3">
    <source>
        <dbReference type="Proteomes" id="UP000663866"/>
    </source>
</evidence>
<feature type="compositionally biased region" description="Polar residues" evidence="1">
    <location>
        <begin position="1"/>
        <end position="15"/>
    </location>
</feature>
<accession>A0A820VLM3</accession>
<proteinExistence type="predicted"/>
<evidence type="ECO:0000256" key="1">
    <source>
        <dbReference type="SAM" id="MobiDB-lite"/>
    </source>
</evidence>
<feature type="region of interest" description="Disordered" evidence="1">
    <location>
        <begin position="1"/>
        <end position="70"/>
    </location>
</feature>
<feature type="non-terminal residue" evidence="2">
    <location>
        <position position="1"/>
    </location>
</feature>
<keyword evidence="3" id="KW-1185">Reference proteome</keyword>
<name>A0A820VLM3_9BILA</name>
<sequence>PTTIGVTDQDSTGGTNLIRIDNGEEHTDTSDINLSGSSSNINPIHRRNDASEKCYESKERASLPSSPIPPIQVLTTADISNSFPSDATNNPRKRANMHSAYNDLDTDTIEFSTDLLRDMIQYDDMNDEFLEAVNHNIVIHDEIYNRY</sequence>